<protein>
    <submittedName>
        <fullName evidence="2">Uncharacterized protein</fullName>
    </submittedName>
</protein>
<dbReference type="Proteomes" id="UP000244336">
    <property type="component" value="Chromosome 2"/>
</dbReference>
<organism evidence="2 3">
    <name type="scientific">Panicum hallii var. hallii</name>
    <dbReference type="NCBI Taxonomy" id="1504633"/>
    <lineage>
        <taxon>Eukaryota</taxon>
        <taxon>Viridiplantae</taxon>
        <taxon>Streptophyta</taxon>
        <taxon>Embryophyta</taxon>
        <taxon>Tracheophyta</taxon>
        <taxon>Spermatophyta</taxon>
        <taxon>Magnoliopsida</taxon>
        <taxon>Liliopsida</taxon>
        <taxon>Poales</taxon>
        <taxon>Poaceae</taxon>
        <taxon>PACMAD clade</taxon>
        <taxon>Panicoideae</taxon>
        <taxon>Panicodae</taxon>
        <taxon>Paniceae</taxon>
        <taxon>Panicinae</taxon>
        <taxon>Panicum</taxon>
        <taxon>Panicum sect. Panicum</taxon>
    </lineage>
</organism>
<proteinExistence type="predicted"/>
<keyword evidence="3" id="KW-1185">Reference proteome</keyword>
<accession>A0A2T7EPF8</accession>
<evidence type="ECO:0000313" key="2">
    <source>
        <dbReference type="EMBL" id="PUZ69708.1"/>
    </source>
</evidence>
<evidence type="ECO:0000256" key="1">
    <source>
        <dbReference type="SAM" id="MobiDB-lite"/>
    </source>
</evidence>
<reference evidence="2 3" key="1">
    <citation type="submission" date="2018-04" db="EMBL/GenBank/DDBJ databases">
        <title>WGS assembly of Panicum hallii var. hallii HAL2.</title>
        <authorList>
            <person name="Lovell J."/>
            <person name="Jenkins J."/>
            <person name="Lowry D."/>
            <person name="Mamidi S."/>
            <person name="Sreedasyam A."/>
            <person name="Weng X."/>
            <person name="Barry K."/>
            <person name="Bonette J."/>
            <person name="Campitelli B."/>
            <person name="Daum C."/>
            <person name="Gordon S."/>
            <person name="Gould B."/>
            <person name="Lipzen A."/>
            <person name="MacQueen A."/>
            <person name="Palacio-Mejia J."/>
            <person name="Plott C."/>
            <person name="Shakirov E."/>
            <person name="Shu S."/>
            <person name="Yoshinaga Y."/>
            <person name="Zane M."/>
            <person name="Rokhsar D."/>
            <person name="Grimwood J."/>
            <person name="Schmutz J."/>
            <person name="Juenger T."/>
        </authorList>
    </citation>
    <scope>NUCLEOTIDE SEQUENCE [LARGE SCALE GENOMIC DNA]</scope>
    <source>
        <strain evidence="3">cv. HAL2</strain>
    </source>
</reference>
<feature type="region of interest" description="Disordered" evidence="1">
    <location>
        <begin position="1"/>
        <end position="42"/>
    </location>
</feature>
<feature type="compositionally biased region" description="Basic residues" evidence="1">
    <location>
        <begin position="1"/>
        <end position="21"/>
    </location>
</feature>
<dbReference type="Gramene" id="PUZ69708">
    <property type="protein sequence ID" value="PUZ69708"/>
    <property type="gene ID" value="GQ55_2G132500"/>
</dbReference>
<dbReference type="AlphaFoldDB" id="A0A2T7EPF8"/>
<dbReference type="EMBL" id="CM009750">
    <property type="protein sequence ID" value="PUZ69708.1"/>
    <property type="molecule type" value="Genomic_DNA"/>
</dbReference>
<gene>
    <name evidence="2" type="ORF">GQ55_2G132500</name>
</gene>
<evidence type="ECO:0000313" key="3">
    <source>
        <dbReference type="Proteomes" id="UP000244336"/>
    </source>
</evidence>
<sequence length="117" mass="12733">MMHMKVFGRGRSPNRGRRRRSPAIGGESRFQHPASRAPMTPRRAEWTSMGAHLLRCKTTGRSPPRSLPLLSVSPASSPANFVVGALVAIVACPLWSSLSLPSSTAIVTLSKYYKMSL</sequence>
<name>A0A2T7EPF8_9POAL</name>